<protein>
    <recommendedName>
        <fullName evidence="1">NADH-ubiquinone oxidoreductase chain 6</fullName>
        <ecNumber evidence="1">7.1.1.2</ecNumber>
    </recommendedName>
</protein>
<keyword evidence="2" id="KW-0560">Oxidoreductase</keyword>
<sequence>MNYWLFQILLISIVVSGLLVMTSRSPINSVIYLVLVYLAGGGLFLLMDHTFLGLTLIIVYVGAIAILFLFTVFMINLRSSTGSNSLNISQLLLILPALGLIFYLGGEQTDSAGLIFAPNWSNLLARPQEMQMLGDLIFNSYPIALLLVAYLLLVIMVAIIKIHLD</sequence>
<keyword evidence="1 2" id="KW-0496">Mitochondrion</keyword>
<evidence type="ECO:0000256" key="1">
    <source>
        <dbReference type="RuleBase" id="RU004430"/>
    </source>
</evidence>
<keyword evidence="1" id="KW-1278">Translocase</keyword>
<keyword evidence="1" id="KW-0812">Transmembrane</keyword>
<keyword evidence="1" id="KW-1133">Transmembrane helix</keyword>
<dbReference type="GO" id="GO:0008137">
    <property type="term" value="F:NADH dehydrogenase (ubiquinone) activity"/>
    <property type="evidence" value="ECO:0007669"/>
    <property type="project" value="UniProtKB-UniRule"/>
</dbReference>
<reference evidence="2" key="1">
    <citation type="submission" date="2001-07" db="EMBL/GenBank/DDBJ databases">
        <authorList>
            <person name="Lang F.B.F."/>
        </authorList>
    </citation>
    <scope>NUCLEOTIDE SEQUENCE</scope>
</reference>
<dbReference type="AlphaFoldDB" id="Q950T3"/>
<keyword evidence="1" id="KW-0249">Electron transport</keyword>
<keyword evidence="1" id="KW-0472">Membrane</keyword>
<accession>Q950T3</accession>
<dbReference type="PANTHER" id="PTHR33269">
    <property type="entry name" value="NADH-UBIQUINONE OXIDOREDUCTASE CHAIN 6"/>
    <property type="match status" value="1"/>
</dbReference>
<keyword evidence="1" id="KW-0679">Respiratory chain</keyword>
<dbReference type="EMBL" id="AF402142">
    <property type="protein sequence ID" value="AAK83433.1"/>
    <property type="molecule type" value="Genomic_DNA"/>
</dbReference>
<dbReference type="RefSeq" id="NP_150111.1">
    <property type="nucleotide sequence ID" value="NC_003048.1"/>
</dbReference>
<feature type="transmembrane region" description="Helical" evidence="1">
    <location>
        <begin position="30"/>
        <end position="47"/>
    </location>
</feature>
<dbReference type="PANTHER" id="PTHR33269:SF17">
    <property type="entry name" value="NADH-UBIQUINONE OXIDOREDUCTASE CHAIN 6"/>
    <property type="match status" value="1"/>
</dbReference>
<dbReference type="Pfam" id="PF00499">
    <property type="entry name" value="Oxidored_q3"/>
    <property type="match status" value="1"/>
</dbReference>
<keyword evidence="1" id="KW-0813">Transport</keyword>
<dbReference type="GO" id="GO:0016491">
    <property type="term" value="F:oxidoreductase activity"/>
    <property type="evidence" value="ECO:0007669"/>
    <property type="project" value="UniProtKB-KW"/>
</dbReference>
<feature type="transmembrane region" description="Helical" evidence="1">
    <location>
        <begin position="140"/>
        <end position="160"/>
    </location>
</feature>
<dbReference type="GeneID" id="803622"/>
<organism evidence="2">
    <name type="scientific">Hyaloraphidium curvatum</name>
    <name type="common">Lower fungus</name>
    <dbReference type="NCBI Taxonomy" id="82268"/>
    <lineage>
        <taxon>Eukaryota</taxon>
        <taxon>Fungi</taxon>
        <taxon>Fungi incertae sedis</taxon>
        <taxon>Chytridiomycota</taxon>
        <taxon>Chytridiomycota incertae sedis</taxon>
        <taxon>Monoblepharidomycetes</taxon>
        <taxon>Monoblepharidales</taxon>
        <taxon>Monoblepharidales incertae sedis</taxon>
        <taxon>Hyaloraphidium</taxon>
    </lineage>
</organism>
<reference evidence="2" key="2">
    <citation type="journal article" date="2002" name="Mol. Biol. Evol.">
        <title>Hyaloraphidium curvatum: a linear mitochondrial genome, tRNA editing, and an evolutionary link to lower fungi.</title>
        <authorList>
            <person name="Forget L."/>
            <person name="Ustinova J."/>
            <person name="Wang Z."/>
            <person name="Huss V.A."/>
            <person name="Franz Lang B."/>
        </authorList>
    </citation>
    <scope>NUCLEOTIDE SEQUENCE</scope>
</reference>
<dbReference type="EC" id="7.1.1.2" evidence="1"/>
<dbReference type="InterPro" id="IPR001457">
    <property type="entry name" value="NADH_UbQ/plastoQ_OxRdtase_su6"/>
</dbReference>
<comment type="similarity">
    <text evidence="1">Belongs to the complex I subunit 6 family.</text>
</comment>
<keyword evidence="1" id="KW-0830">Ubiquinone</keyword>
<geneLocation type="mitochondrion" evidence="2"/>
<feature type="transmembrane region" description="Helical" evidence="1">
    <location>
        <begin position="6"/>
        <end position="23"/>
    </location>
</feature>
<dbReference type="GO" id="GO:0031966">
    <property type="term" value="C:mitochondrial membrane"/>
    <property type="evidence" value="ECO:0007669"/>
    <property type="project" value="UniProtKB-SubCell"/>
</dbReference>
<comment type="catalytic activity">
    <reaction evidence="1">
        <text>a ubiquinone + NADH + 5 H(+)(in) = a ubiquinol + NAD(+) + 4 H(+)(out)</text>
        <dbReference type="Rhea" id="RHEA:29091"/>
        <dbReference type="Rhea" id="RHEA-COMP:9565"/>
        <dbReference type="Rhea" id="RHEA-COMP:9566"/>
        <dbReference type="ChEBI" id="CHEBI:15378"/>
        <dbReference type="ChEBI" id="CHEBI:16389"/>
        <dbReference type="ChEBI" id="CHEBI:17976"/>
        <dbReference type="ChEBI" id="CHEBI:57540"/>
        <dbReference type="ChEBI" id="CHEBI:57945"/>
        <dbReference type="EC" id="7.1.1.2"/>
    </reaction>
</comment>
<dbReference type="InterPro" id="IPR042106">
    <property type="entry name" value="Nuo/plastoQ_OxRdtase_6_NuoJ"/>
</dbReference>
<comment type="subcellular location">
    <subcellularLocation>
        <location evidence="1">Mitochondrion membrane</location>
        <topology evidence="1">Multi-pass membrane protein</topology>
    </subcellularLocation>
</comment>
<keyword evidence="1" id="KW-0520">NAD</keyword>
<proteinExistence type="inferred from homology"/>
<gene>
    <name evidence="2" type="primary">nad6</name>
</gene>
<dbReference type="Gene3D" id="1.20.120.1200">
    <property type="entry name" value="NADH-ubiquinone/plastoquinone oxidoreductase chain 6, subunit NuoJ"/>
    <property type="match status" value="1"/>
</dbReference>
<evidence type="ECO:0000313" key="2">
    <source>
        <dbReference type="EMBL" id="AAK83433.1"/>
    </source>
</evidence>
<comment type="function">
    <text evidence="1">Core subunit of the mitochondrial membrane respiratory chain NADH dehydrogenase (Complex I) which catalyzes electron transfer from NADH through the respiratory chain, using ubiquinone as an electron acceptor. Essential for the catalytic activity and assembly of complex I.</text>
</comment>
<feature type="transmembrane region" description="Helical" evidence="1">
    <location>
        <begin position="53"/>
        <end position="75"/>
    </location>
</feature>
<feature type="transmembrane region" description="Helical" evidence="1">
    <location>
        <begin position="87"/>
        <end position="106"/>
    </location>
</feature>
<name>Q950T3_HYACU</name>